<feature type="transmembrane region" description="Helical" evidence="1">
    <location>
        <begin position="78"/>
        <end position="98"/>
    </location>
</feature>
<feature type="transmembrane region" description="Helical" evidence="1">
    <location>
        <begin position="262"/>
        <end position="284"/>
    </location>
</feature>
<accession>A0A5N6JS02</accession>
<keyword evidence="1" id="KW-0472">Membrane</keyword>
<evidence type="ECO:0008006" key="4">
    <source>
        <dbReference type="Google" id="ProtNLM"/>
    </source>
</evidence>
<dbReference type="Proteomes" id="UP000326757">
    <property type="component" value="Unassembled WGS sequence"/>
</dbReference>
<keyword evidence="3" id="KW-1185">Reference proteome</keyword>
<dbReference type="PANTHER" id="PTHR12242:SF1">
    <property type="entry name" value="MYND-TYPE DOMAIN-CONTAINING PROTEIN"/>
    <property type="match status" value="1"/>
</dbReference>
<sequence>MSSSTALLPGGSNRKNDHPIFLRACHSPWLSVSQKSLVFLRGSLATYLLVSSLLMLHYELEVKKNGWLVVYDLSNIVFGLQTLYAWIVFIWTFMHLYYPHNNDNNSSSISGYTRRFLSPSRRNSNSNEKYFFSIFHWVVIAFPHLVTFVHWVILVPRNEISIPNDEIFDDRLTTFVIFNKYCVNSVVAFIELFILSSIKRSDVGFSDSVSLLLLNMFKPVWNHVVAFAIIIFMYVGWSAIGHGCIGKYTYFFLDHEKIGWEYYWASVAGLVFLSELFFVFVYSVTGVRESMTKKQSEDKSTGYQRLPQ</sequence>
<dbReference type="AlphaFoldDB" id="A0A5N6JS02"/>
<gene>
    <name evidence="2" type="ORF">EYC80_009759</name>
</gene>
<evidence type="ECO:0000313" key="2">
    <source>
        <dbReference type="EMBL" id="KAB8291071.1"/>
    </source>
</evidence>
<feature type="transmembrane region" description="Helical" evidence="1">
    <location>
        <begin position="38"/>
        <end position="58"/>
    </location>
</feature>
<dbReference type="GO" id="GO:0016020">
    <property type="term" value="C:membrane"/>
    <property type="evidence" value="ECO:0007669"/>
    <property type="project" value="TreeGrafter"/>
</dbReference>
<dbReference type="OrthoDB" id="5293596at2759"/>
<dbReference type="PANTHER" id="PTHR12242">
    <property type="entry name" value="OS02G0130600 PROTEIN-RELATED"/>
    <property type="match status" value="1"/>
</dbReference>
<comment type="caution">
    <text evidence="2">The sequence shown here is derived from an EMBL/GenBank/DDBJ whole genome shotgun (WGS) entry which is preliminary data.</text>
</comment>
<keyword evidence="1" id="KW-0812">Transmembrane</keyword>
<evidence type="ECO:0000313" key="3">
    <source>
        <dbReference type="Proteomes" id="UP000326757"/>
    </source>
</evidence>
<feature type="transmembrane region" description="Helical" evidence="1">
    <location>
        <begin position="220"/>
        <end position="242"/>
    </location>
</feature>
<keyword evidence="1" id="KW-1133">Transmembrane helix</keyword>
<dbReference type="EMBL" id="VIGI01000015">
    <property type="protein sequence ID" value="KAB8291071.1"/>
    <property type="molecule type" value="Genomic_DNA"/>
</dbReference>
<feature type="transmembrane region" description="Helical" evidence="1">
    <location>
        <begin position="130"/>
        <end position="153"/>
    </location>
</feature>
<proteinExistence type="predicted"/>
<protein>
    <recommendedName>
        <fullName evidence="4">FAR-17a/AIG1-like protein</fullName>
    </recommendedName>
</protein>
<organism evidence="2 3">
    <name type="scientific">Monilinia laxa</name>
    <name type="common">Brown rot fungus</name>
    <name type="synonym">Sclerotinia laxa</name>
    <dbReference type="NCBI Taxonomy" id="61186"/>
    <lineage>
        <taxon>Eukaryota</taxon>
        <taxon>Fungi</taxon>
        <taxon>Dikarya</taxon>
        <taxon>Ascomycota</taxon>
        <taxon>Pezizomycotina</taxon>
        <taxon>Leotiomycetes</taxon>
        <taxon>Helotiales</taxon>
        <taxon>Sclerotiniaceae</taxon>
        <taxon>Monilinia</taxon>
    </lineage>
</organism>
<reference evidence="2 3" key="1">
    <citation type="submission" date="2019-06" db="EMBL/GenBank/DDBJ databases">
        <title>Genome Sequence of the Brown Rot Fungal Pathogen Monilinia laxa.</title>
        <authorList>
            <person name="De Miccolis Angelini R.M."/>
            <person name="Landi L."/>
            <person name="Abate D."/>
            <person name="Pollastro S."/>
            <person name="Romanazzi G."/>
            <person name="Faretra F."/>
        </authorList>
    </citation>
    <scope>NUCLEOTIDE SEQUENCE [LARGE SCALE GENOMIC DNA]</scope>
    <source>
        <strain evidence="2 3">Mlax316</strain>
    </source>
</reference>
<name>A0A5N6JS02_MONLA</name>
<feature type="transmembrane region" description="Helical" evidence="1">
    <location>
        <begin position="173"/>
        <end position="195"/>
    </location>
</feature>
<evidence type="ECO:0000256" key="1">
    <source>
        <dbReference type="SAM" id="Phobius"/>
    </source>
</evidence>